<dbReference type="Proteomes" id="UP000652219">
    <property type="component" value="Unassembled WGS sequence"/>
</dbReference>
<comment type="caution">
    <text evidence="3">The sequence shown here is derived from an EMBL/GenBank/DDBJ whole genome shotgun (WGS) entry which is preliminary data.</text>
</comment>
<evidence type="ECO:0000313" key="3">
    <source>
        <dbReference type="EMBL" id="KAF6802642.1"/>
    </source>
</evidence>
<evidence type="ECO:0000313" key="4">
    <source>
        <dbReference type="Proteomes" id="UP000652219"/>
    </source>
</evidence>
<dbReference type="EMBL" id="WIGN01000264">
    <property type="protein sequence ID" value="KAF6802642.1"/>
    <property type="molecule type" value="Genomic_DNA"/>
</dbReference>
<evidence type="ECO:0000256" key="2">
    <source>
        <dbReference type="SAM" id="SignalP"/>
    </source>
</evidence>
<dbReference type="AlphaFoldDB" id="A0A8H6IXN5"/>
<accession>A0A8H6IXN5</accession>
<organism evidence="3 4">
    <name type="scientific">Colletotrichum sojae</name>
    <dbReference type="NCBI Taxonomy" id="2175907"/>
    <lineage>
        <taxon>Eukaryota</taxon>
        <taxon>Fungi</taxon>
        <taxon>Dikarya</taxon>
        <taxon>Ascomycota</taxon>
        <taxon>Pezizomycotina</taxon>
        <taxon>Sordariomycetes</taxon>
        <taxon>Hypocreomycetidae</taxon>
        <taxon>Glomerellales</taxon>
        <taxon>Glomerellaceae</taxon>
        <taxon>Colletotrichum</taxon>
        <taxon>Colletotrichum orchidearum species complex</taxon>
    </lineage>
</organism>
<proteinExistence type="predicted"/>
<feature type="signal peptide" evidence="2">
    <location>
        <begin position="1"/>
        <end position="19"/>
    </location>
</feature>
<feature type="chain" id="PRO_5034439807" evidence="2">
    <location>
        <begin position="20"/>
        <end position="257"/>
    </location>
</feature>
<feature type="compositionally biased region" description="Polar residues" evidence="1">
    <location>
        <begin position="242"/>
        <end position="257"/>
    </location>
</feature>
<name>A0A8H6IXN5_9PEZI</name>
<gene>
    <name evidence="3" type="ORF">CSOJ01_11458</name>
</gene>
<keyword evidence="2" id="KW-0732">Signal</keyword>
<keyword evidence="4" id="KW-1185">Reference proteome</keyword>
<reference evidence="3 4" key="1">
    <citation type="journal article" date="2020" name="Phytopathology">
        <title>Genome Sequence Resources of Colletotrichum truncatum, C. plurivorum, C. musicola, and C. sojae: Four Species Pathogenic to Soybean (Glycine max).</title>
        <authorList>
            <person name="Rogerio F."/>
            <person name="Boufleur T.R."/>
            <person name="Ciampi-Guillardi M."/>
            <person name="Sukno S.A."/>
            <person name="Thon M.R."/>
            <person name="Massola Junior N.S."/>
            <person name="Baroncelli R."/>
        </authorList>
    </citation>
    <scope>NUCLEOTIDE SEQUENCE [LARGE SCALE GENOMIC DNA]</scope>
    <source>
        <strain evidence="3 4">LFN0009</strain>
    </source>
</reference>
<protein>
    <submittedName>
        <fullName evidence="3">Uncharacterized protein</fullName>
    </submittedName>
</protein>
<evidence type="ECO:0000256" key="1">
    <source>
        <dbReference type="SAM" id="MobiDB-lite"/>
    </source>
</evidence>
<sequence length="257" mass="26891">MVASSRIALVSALAASASAAAIGRRQDAPAQETLAPNATWQASGYQWGCSPGGCIASFSLVANESYASGAPGFNVVCNPVYVQEHWVECHLPDDTPQPEESKVWAAWIYNADNSIDSLKAAHVYQSKNGGYYQADAAVNVTADVGLTFDFPVLSVSLAAESHQPPETVDFATPGSPDGTNEDPFEIAPPTDIISQPLQTDNPTSVSPAFDLTVPEPFISEPAAPEPTFTDAVPVPPAGEYIPTQTDLPASENQGDGA</sequence>
<feature type="region of interest" description="Disordered" evidence="1">
    <location>
        <begin position="216"/>
        <end position="257"/>
    </location>
</feature>